<dbReference type="AlphaFoldDB" id="A0AAE1UAM5"/>
<comment type="caution">
    <text evidence="1">The sequence shown here is derived from an EMBL/GenBank/DDBJ whole genome shotgun (WGS) entry which is preliminary data.</text>
</comment>
<organism evidence="1 2">
    <name type="scientific">Petrolisthes manimaculis</name>
    <dbReference type="NCBI Taxonomy" id="1843537"/>
    <lineage>
        <taxon>Eukaryota</taxon>
        <taxon>Metazoa</taxon>
        <taxon>Ecdysozoa</taxon>
        <taxon>Arthropoda</taxon>
        <taxon>Crustacea</taxon>
        <taxon>Multicrustacea</taxon>
        <taxon>Malacostraca</taxon>
        <taxon>Eumalacostraca</taxon>
        <taxon>Eucarida</taxon>
        <taxon>Decapoda</taxon>
        <taxon>Pleocyemata</taxon>
        <taxon>Anomura</taxon>
        <taxon>Galatheoidea</taxon>
        <taxon>Porcellanidae</taxon>
        <taxon>Petrolisthes</taxon>
    </lineage>
</organism>
<dbReference type="EMBL" id="JAWZYT010001486">
    <property type="protein sequence ID" value="KAK4311749.1"/>
    <property type="molecule type" value="Genomic_DNA"/>
</dbReference>
<reference evidence="1" key="1">
    <citation type="submission" date="2023-11" db="EMBL/GenBank/DDBJ databases">
        <title>Genome assemblies of two species of porcelain crab, Petrolisthes cinctipes and Petrolisthes manimaculis (Anomura: Porcellanidae).</title>
        <authorList>
            <person name="Angst P."/>
        </authorList>
    </citation>
    <scope>NUCLEOTIDE SEQUENCE</scope>
    <source>
        <strain evidence="1">PB745_02</strain>
        <tissue evidence="1">Gill</tissue>
    </source>
</reference>
<gene>
    <name evidence="1" type="ORF">Pmani_016780</name>
</gene>
<accession>A0AAE1UAM5</accession>
<evidence type="ECO:0000313" key="1">
    <source>
        <dbReference type="EMBL" id="KAK4311749.1"/>
    </source>
</evidence>
<evidence type="ECO:0000313" key="2">
    <source>
        <dbReference type="Proteomes" id="UP001292094"/>
    </source>
</evidence>
<protein>
    <submittedName>
        <fullName evidence="1">Uncharacterized protein</fullName>
    </submittedName>
</protein>
<proteinExistence type="predicted"/>
<name>A0AAE1UAM5_9EUCA</name>
<sequence length="94" mass="11121">MELLSSVLRHLRESPSDKYPTTDFTFTRTRLVYYHDDFTGWMGERPRYTTHLYTFQRDTDVVGFDPRAVALPRPSRQRQPQLVGLSPIMVVLWC</sequence>
<dbReference type="Proteomes" id="UP001292094">
    <property type="component" value="Unassembled WGS sequence"/>
</dbReference>
<keyword evidence="2" id="KW-1185">Reference proteome</keyword>